<dbReference type="InterPro" id="IPR036259">
    <property type="entry name" value="MFS_trans_sf"/>
</dbReference>
<protein>
    <submittedName>
        <fullName evidence="11">PPP family 3-phenylpropionic acid transporter</fullName>
    </submittedName>
</protein>
<evidence type="ECO:0000256" key="8">
    <source>
        <dbReference type="SAM" id="Phobius"/>
    </source>
</evidence>
<evidence type="ECO:0000256" key="2">
    <source>
        <dbReference type="ARBA" id="ARBA00022448"/>
    </source>
</evidence>
<comment type="subcellular location">
    <subcellularLocation>
        <location evidence="1">Cell inner membrane</location>
        <topology evidence="1">Multi-pass membrane protein</topology>
    </subcellularLocation>
</comment>
<evidence type="ECO:0000256" key="6">
    <source>
        <dbReference type="ARBA" id="ARBA00022989"/>
    </source>
</evidence>
<evidence type="ECO:0000313" key="13">
    <source>
        <dbReference type="Proteomes" id="UP000520770"/>
    </source>
</evidence>
<dbReference type="Pfam" id="PF12832">
    <property type="entry name" value="MFS_1_like"/>
    <property type="match status" value="1"/>
</dbReference>
<evidence type="ECO:0000256" key="4">
    <source>
        <dbReference type="ARBA" id="ARBA00022519"/>
    </source>
</evidence>
<feature type="transmembrane region" description="Helical" evidence="8">
    <location>
        <begin position="143"/>
        <end position="160"/>
    </location>
</feature>
<feature type="domain" description="Major facilitator superfamily associated" evidence="9">
    <location>
        <begin position="28"/>
        <end position="362"/>
    </location>
</feature>
<dbReference type="GO" id="GO:0030395">
    <property type="term" value="F:lactose binding"/>
    <property type="evidence" value="ECO:0007669"/>
    <property type="project" value="TreeGrafter"/>
</dbReference>
<dbReference type="Gene3D" id="1.20.1250.20">
    <property type="entry name" value="MFS general substrate transporter like domains"/>
    <property type="match status" value="2"/>
</dbReference>
<dbReference type="PANTHER" id="PTHR23522">
    <property type="entry name" value="BLL5896 PROTEIN"/>
    <property type="match status" value="1"/>
</dbReference>
<dbReference type="Proteomes" id="UP000576087">
    <property type="component" value="Unassembled WGS sequence"/>
</dbReference>
<keyword evidence="5 8" id="KW-0812">Transmembrane</keyword>
<dbReference type="AlphaFoldDB" id="A0A7W6TBA2"/>
<keyword evidence="3" id="KW-1003">Cell membrane</keyword>
<evidence type="ECO:0000256" key="1">
    <source>
        <dbReference type="ARBA" id="ARBA00004429"/>
    </source>
</evidence>
<feature type="transmembrane region" description="Helical" evidence="8">
    <location>
        <begin position="208"/>
        <end position="226"/>
    </location>
</feature>
<evidence type="ECO:0000256" key="5">
    <source>
        <dbReference type="ARBA" id="ARBA00022692"/>
    </source>
</evidence>
<keyword evidence="2" id="KW-0813">Transport</keyword>
<keyword evidence="6 8" id="KW-1133">Transmembrane helix</keyword>
<dbReference type="InterPro" id="IPR026032">
    <property type="entry name" value="HcaT-like"/>
</dbReference>
<gene>
    <name evidence="11" type="ORF">GGE31_000458</name>
    <name evidence="10" type="ORF">GGE33_001326</name>
    <name evidence="12" type="ORF">GGE35_000456</name>
</gene>
<dbReference type="NCBIfam" id="NF037955">
    <property type="entry name" value="mfs"/>
    <property type="match status" value="1"/>
</dbReference>
<feature type="transmembrane region" description="Helical" evidence="8">
    <location>
        <begin position="341"/>
        <end position="359"/>
    </location>
</feature>
<reference evidence="13 14" key="1">
    <citation type="submission" date="2020-08" db="EMBL/GenBank/DDBJ databases">
        <title>Genomic Encyclopedia of Type Strains, Phase IV (KMG-V): Genome sequencing to study the core and pangenomes of soil and plant-associated prokaryotes.</title>
        <authorList>
            <person name="Whitman W."/>
        </authorList>
    </citation>
    <scope>NUCLEOTIDE SEQUENCE [LARGE SCALE GENOMIC DNA]</scope>
    <source>
        <strain evidence="11 14">SEMIA 444</strain>
        <strain evidence="10 13">SEMIA 448</strain>
        <strain evidence="12 15">SEMIA 452</strain>
    </source>
</reference>
<keyword evidence="7 8" id="KW-0472">Membrane</keyword>
<evidence type="ECO:0000313" key="12">
    <source>
        <dbReference type="EMBL" id="MBB4444674.1"/>
    </source>
</evidence>
<dbReference type="RefSeq" id="WP_343062311.1">
    <property type="nucleotide sequence ID" value="NZ_JACIGW010000001.1"/>
</dbReference>
<sequence>MNIAAKSSAAPPQFQLRCSLAYAAPMSLNGILVPYLPVWLHGLNFSAMQIGAILAAQVVFRVFVAMGTGSLSARARDPRHILAWSAATSIFSILGLIVSGDFWVVLAAVAVQAALFAPYTPIVESISISGVKRWGFHYGKMRVWGSVGFVVTTLIAGSLSTAIGNIAIPLMLVAVLLTSFAVAFIAPRLDQEIGRRTVAASPRASRRPLGASVHLLLIGASLIQSSHGMFYGFSTIQWQGMGFSNAVISALWCIGVIAEIGIFFISGSLARRLTPLGLLRFGCLMAILRWVFFPFGSDVWYYGILQIFHAFSFACVHLGLQYRLSEMVAEDQQASAQGVYVAYNGAFLAISTLLAGVIYRQLEIYGYFAMALLAVMGLVVLVLATRSQPQSSASGG</sequence>
<feature type="transmembrane region" description="Helical" evidence="8">
    <location>
        <begin position="246"/>
        <end position="265"/>
    </location>
</feature>
<dbReference type="EMBL" id="JACIHM010000001">
    <property type="protein sequence ID" value="MBB4444674.1"/>
    <property type="molecule type" value="Genomic_DNA"/>
</dbReference>
<evidence type="ECO:0000256" key="3">
    <source>
        <dbReference type="ARBA" id="ARBA00022475"/>
    </source>
</evidence>
<evidence type="ECO:0000256" key="7">
    <source>
        <dbReference type="ARBA" id="ARBA00023136"/>
    </source>
</evidence>
<feature type="transmembrane region" description="Helical" evidence="8">
    <location>
        <begin position="277"/>
        <end position="293"/>
    </location>
</feature>
<evidence type="ECO:0000313" key="15">
    <source>
        <dbReference type="Proteomes" id="UP000576087"/>
    </source>
</evidence>
<feature type="transmembrane region" description="Helical" evidence="8">
    <location>
        <begin position="299"/>
        <end position="320"/>
    </location>
</feature>
<comment type="caution">
    <text evidence="11">The sequence shown here is derived from an EMBL/GenBank/DDBJ whole genome shotgun (WGS) entry which is preliminary data.</text>
</comment>
<dbReference type="Proteomes" id="UP000524535">
    <property type="component" value="Unassembled WGS sequence"/>
</dbReference>
<dbReference type="GO" id="GO:0015528">
    <property type="term" value="F:lactose:proton symporter activity"/>
    <property type="evidence" value="ECO:0007669"/>
    <property type="project" value="TreeGrafter"/>
</dbReference>
<keyword evidence="4" id="KW-0997">Cell inner membrane</keyword>
<accession>A0A7W6TBA2</accession>
<dbReference type="InterPro" id="IPR024989">
    <property type="entry name" value="MFS_assoc_dom"/>
</dbReference>
<evidence type="ECO:0000313" key="10">
    <source>
        <dbReference type="EMBL" id="MBB4347618.1"/>
    </source>
</evidence>
<evidence type="ECO:0000259" key="9">
    <source>
        <dbReference type="Pfam" id="PF12832"/>
    </source>
</evidence>
<feature type="transmembrane region" description="Helical" evidence="8">
    <location>
        <begin position="81"/>
        <end position="98"/>
    </location>
</feature>
<feature type="transmembrane region" description="Helical" evidence="8">
    <location>
        <begin position="365"/>
        <end position="384"/>
    </location>
</feature>
<keyword evidence="14" id="KW-1185">Reference proteome</keyword>
<feature type="transmembrane region" description="Helical" evidence="8">
    <location>
        <begin position="104"/>
        <end position="122"/>
    </location>
</feature>
<evidence type="ECO:0000313" key="11">
    <source>
        <dbReference type="EMBL" id="MBB4409987.1"/>
    </source>
</evidence>
<dbReference type="PIRSF" id="PIRSF004925">
    <property type="entry name" value="HcaT"/>
    <property type="match status" value="1"/>
</dbReference>
<proteinExistence type="predicted"/>
<dbReference type="Proteomes" id="UP000520770">
    <property type="component" value="Unassembled WGS sequence"/>
</dbReference>
<dbReference type="PANTHER" id="PTHR23522:SF10">
    <property type="entry name" value="3-PHENYLPROPIONIC ACID TRANSPORTER-RELATED"/>
    <property type="match status" value="1"/>
</dbReference>
<dbReference type="EMBL" id="JACIGY010000001">
    <property type="protein sequence ID" value="MBB4409987.1"/>
    <property type="molecule type" value="Genomic_DNA"/>
</dbReference>
<feature type="transmembrane region" description="Helical" evidence="8">
    <location>
        <begin position="20"/>
        <end position="40"/>
    </location>
</feature>
<dbReference type="GO" id="GO:0005886">
    <property type="term" value="C:plasma membrane"/>
    <property type="evidence" value="ECO:0007669"/>
    <property type="project" value="UniProtKB-SubCell"/>
</dbReference>
<dbReference type="SUPFAM" id="SSF103473">
    <property type="entry name" value="MFS general substrate transporter"/>
    <property type="match status" value="1"/>
</dbReference>
<evidence type="ECO:0000313" key="14">
    <source>
        <dbReference type="Proteomes" id="UP000524535"/>
    </source>
</evidence>
<feature type="transmembrane region" description="Helical" evidence="8">
    <location>
        <begin position="46"/>
        <end position="69"/>
    </location>
</feature>
<feature type="transmembrane region" description="Helical" evidence="8">
    <location>
        <begin position="166"/>
        <end position="187"/>
    </location>
</feature>
<name>A0A7W6TBA2_9HYPH</name>
<organism evidence="11 14">
    <name type="scientific">Aliirhizobium cellulosilyticum</name>
    <dbReference type="NCBI Taxonomy" id="393664"/>
    <lineage>
        <taxon>Bacteria</taxon>
        <taxon>Pseudomonadati</taxon>
        <taxon>Pseudomonadota</taxon>
        <taxon>Alphaproteobacteria</taxon>
        <taxon>Hyphomicrobiales</taxon>
        <taxon>Rhizobiaceae</taxon>
        <taxon>Aliirhizobium</taxon>
    </lineage>
</organism>
<dbReference type="EMBL" id="JACIGW010000001">
    <property type="protein sequence ID" value="MBB4347618.1"/>
    <property type="molecule type" value="Genomic_DNA"/>
</dbReference>